<dbReference type="PANTHER" id="PTHR42927">
    <property type="entry name" value="HELICASE SUPERFAMILY 1 AND 2 DOMAIN-CONTAINING PROTEIN"/>
    <property type="match status" value="1"/>
</dbReference>
<dbReference type="PATRIC" id="fig|411483.3.peg.2632"/>
<dbReference type="Proteomes" id="UP000004619">
    <property type="component" value="Unassembled WGS sequence"/>
</dbReference>
<evidence type="ECO:0000313" key="1">
    <source>
        <dbReference type="EMBL" id="EEU95008.1"/>
    </source>
</evidence>
<dbReference type="HOGENOM" id="CLU_1839336_0_0_9"/>
<proteinExistence type="predicted"/>
<dbReference type="InterPro" id="IPR027417">
    <property type="entry name" value="P-loop_NTPase"/>
</dbReference>
<feature type="non-terminal residue" evidence="1">
    <location>
        <position position="1"/>
    </location>
</feature>
<comment type="caution">
    <text evidence="1">The sequence shown here is derived from an EMBL/GenBank/DDBJ whole genome shotgun (WGS) entry which is preliminary data.</text>
</comment>
<dbReference type="EMBL" id="ACOP02000091">
    <property type="protein sequence ID" value="EEU95008.1"/>
    <property type="molecule type" value="Genomic_DNA"/>
</dbReference>
<gene>
    <name evidence="1" type="ORF">FAEPRAA2165_03339</name>
</gene>
<organism evidence="1 2">
    <name type="scientific">Faecalibacterium duncaniae (strain DSM 17677 / JCM 31915 / A2-165)</name>
    <name type="common">Faecalibacterium prausnitzii</name>
    <dbReference type="NCBI Taxonomy" id="411483"/>
    <lineage>
        <taxon>Bacteria</taxon>
        <taxon>Bacillati</taxon>
        <taxon>Bacillota</taxon>
        <taxon>Clostridia</taxon>
        <taxon>Eubacteriales</taxon>
        <taxon>Oscillospiraceae</taxon>
        <taxon>Faecalibacterium</taxon>
    </lineage>
</organism>
<name>C7HAM4_FAED2</name>
<protein>
    <submittedName>
        <fullName evidence="1">Uncharacterized protein</fullName>
    </submittedName>
</protein>
<dbReference type="STRING" id="411483.FAEPRAA2165_03339"/>
<dbReference type="Gene3D" id="3.40.50.300">
    <property type="entry name" value="P-loop containing nucleotide triphosphate hydrolases"/>
    <property type="match status" value="1"/>
</dbReference>
<reference evidence="1" key="1">
    <citation type="submission" date="2009-08" db="EMBL/GenBank/DDBJ databases">
        <authorList>
            <person name="Weinstock G."/>
            <person name="Sodergren E."/>
            <person name="Clifton S."/>
            <person name="Fulton L."/>
            <person name="Fulton B."/>
            <person name="Courtney L."/>
            <person name="Fronick C."/>
            <person name="Harrison M."/>
            <person name="Strong C."/>
            <person name="Farmer C."/>
            <person name="Delahaunty K."/>
            <person name="Markovic C."/>
            <person name="Hall O."/>
            <person name="Minx P."/>
            <person name="Tomlinson C."/>
            <person name="Mitreva M."/>
            <person name="Nelson J."/>
            <person name="Hou S."/>
            <person name="Wollam A."/>
            <person name="Pepin K.H."/>
            <person name="Johnson M."/>
            <person name="Bhonagiri V."/>
            <person name="Nash W.E."/>
            <person name="Warren W."/>
            <person name="Chinwalla A."/>
            <person name="Mardis E.R."/>
            <person name="Wilson R.K."/>
        </authorList>
    </citation>
    <scope>NUCLEOTIDE SEQUENCE [LARGE SCALE GENOMIC DNA]</scope>
    <source>
        <strain evidence="1">A2-165</strain>
    </source>
</reference>
<dbReference type="PANTHER" id="PTHR42927:SF1">
    <property type="entry name" value="HELICASE SUPERFAMILY 1 AND 2 DOMAIN-CONTAINING PROTEIN"/>
    <property type="match status" value="1"/>
</dbReference>
<keyword evidence="2" id="KW-1185">Reference proteome</keyword>
<evidence type="ECO:0000313" key="2">
    <source>
        <dbReference type="Proteomes" id="UP000004619"/>
    </source>
</evidence>
<dbReference type="eggNOG" id="COG0610">
    <property type="taxonomic scope" value="Bacteria"/>
</dbReference>
<dbReference type="AlphaFoldDB" id="C7HAM4"/>
<sequence length="140" mass="15917">PKAATLELFGTEYPDGSHHPFHIYSMRQAIEEGFILDVLQNYMTYSTCFKIAKTIPDNPDLPASRAAKLIRKYEELHPYNISQKAKIIVETFRETTSHKIGGRGKMMVVTSSRLADWRRCDTSTRSSATLPSRAMTMCRS</sequence>
<accession>C7HAM4</accession>